<gene>
    <name evidence="8" type="ORF">CBR_g31491</name>
</gene>
<sequence length="136" mass="14274">MEPSKHAPVNEDALITSASGSARLRLGATDVLATVKVELGSPSQSKPNQGRIEVAVELSATADPEFEGWRGEEYGSELSKALERYLQGGASGAGAAIDLTTLCIVEGRTCWVLYVDILVLNTDGNLLDASAIAIKD</sequence>
<keyword evidence="9" id="KW-1185">Reference proteome</keyword>
<dbReference type="PANTHER" id="PTHR11097">
    <property type="entry name" value="EXOSOME COMPLEX EXONUCLEASE RIBOSOMAL RNA PROCESSING PROTEIN"/>
    <property type="match status" value="1"/>
</dbReference>
<dbReference type="InterPro" id="IPR020568">
    <property type="entry name" value="Ribosomal_Su5_D2-typ_SF"/>
</dbReference>
<dbReference type="Pfam" id="PF01138">
    <property type="entry name" value="RNase_PH"/>
    <property type="match status" value="1"/>
</dbReference>
<evidence type="ECO:0000313" key="9">
    <source>
        <dbReference type="Proteomes" id="UP000265515"/>
    </source>
</evidence>
<accession>A0A388LF54</accession>
<evidence type="ECO:0000256" key="3">
    <source>
        <dbReference type="ARBA" id="ARBA00006678"/>
    </source>
</evidence>
<name>A0A388LF54_CHABU</name>
<organism evidence="8 9">
    <name type="scientific">Chara braunii</name>
    <name type="common">Braun's stonewort</name>
    <dbReference type="NCBI Taxonomy" id="69332"/>
    <lineage>
        <taxon>Eukaryota</taxon>
        <taxon>Viridiplantae</taxon>
        <taxon>Streptophyta</taxon>
        <taxon>Charophyceae</taxon>
        <taxon>Charales</taxon>
        <taxon>Characeae</taxon>
        <taxon>Chara</taxon>
    </lineage>
</organism>
<dbReference type="GO" id="GO:0071028">
    <property type="term" value="P:nuclear mRNA surveillance"/>
    <property type="evidence" value="ECO:0007669"/>
    <property type="project" value="TreeGrafter"/>
</dbReference>
<reference evidence="8 9" key="1">
    <citation type="journal article" date="2018" name="Cell">
        <title>The Chara Genome: Secondary Complexity and Implications for Plant Terrestrialization.</title>
        <authorList>
            <person name="Nishiyama T."/>
            <person name="Sakayama H."/>
            <person name="Vries J.D."/>
            <person name="Buschmann H."/>
            <person name="Saint-Marcoux D."/>
            <person name="Ullrich K.K."/>
            <person name="Haas F.B."/>
            <person name="Vanderstraeten L."/>
            <person name="Becker D."/>
            <person name="Lang D."/>
            <person name="Vosolsobe S."/>
            <person name="Rombauts S."/>
            <person name="Wilhelmsson P.K.I."/>
            <person name="Janitza P."/>
            <person name="Kern R."/>
            <person name="Heyl A."/>
            <person name="Rumpler F."/>
            <person name="Villalobos L.I.A.C."/>
            <person name="Clay J.M."/>
            <person name="Skokan R."/>
            <person name="Toyoda A."/>
            <person name="Suzuki Y."/>
            <person name="Kagoshima H."/>
            <person name="Schijlen E."/>
            <person name="Tajeshwar N."/>
            <person name="Catarino B."/>
            <person name="Hetherington A.J."/>
            <person name="Saltykova A."/>
            <person name="Bonnot C."/>
            <person name="Breuninger H."/>
            <person name="Symeonidi A."/>
            <person name="Radhakrishnan G.V."/>
            <person name="Van Nieuwerburgh F."/>
            <person name="Deforce D."/>
            <person name="Chang C."/>
            <person name="Karol K.G."/>
            <person name="Hedrich R."/>
            <person name="Ulvskov P."/>
            <person name="Glockner G."/>
            <person name="Delwiche C.F."/>
            <person name="Petrasek J."/>
            <person name="Van de Peer Y."/>
            <person name="Friml J."/>
            <person name="Beilby M."/>
            <person name="Dolan L."/>
            <person name="Kohara Y."/>
            <person name="Sugano S."/>
            <person name="Fujiyama A."/>
            <person name="Delaux P.-M."/>
            <person name="Quint M."/>
            <person name="TheiBen G."/>
            <person name="Hagemann M."/>
            <person name="Harholt J."/>
            <person name="Dunand C."/>
            <person name="Zachgo S."/>
            <person name="Langdale J."/>
            <person name="Maumus F."/>
            <person name="Straeten D.V.D."/>
            <person name="Gould S.B."/>
            <person name="Rensing S.A."/>
        </authorList>
    </citation>
    <scope>NUCLEOTIDE SEQUENCE [LARGE SCALE GENOMIC DNA]</scope>
    <source>
        <strain evidence="8 9">S276</strain>
    </source>
</reference>
<evidence type="ECO:0000256" key="2">
    <source>
        <dbReference type="ARBA" id="ARBA00004604"/>
    </source>
</evidence>
<keyword evidence="5" id="KW-0271">Exosome</keyword>
<keyword evidence="4" id="KW-0963">Cytoplasm</keyword>
<dbReference type="Proteomes" id="UP000265515">
    <property type="component" value="Unassembled WGS sequence"/>
</dbReference>
<dbReference type="InterPro" id="IPR050590">
    <property type="entry name" value="Exosome_comp_Rrp42_subfam"/>
</dbReference>
<protein>
    <recommendedName>
        <fullName evidence="6">Ribosomal RNA-processing protein 42</fullName>
    </recommendedName>
</protein>
<dbReference type="GO" id="GO:0005730">
    <property type="term" value="C:nucleolus"/>
    <property type="evidence" value="ECO:0007669"/>
    <property type="project" value="UniProtKB-SubCell"/>
</dbReference>
<evidence type="ECO:0000313" key="8">
    <source>
        <dbReference type="EMBL" id="GBG80935.1"/>
    </source>
</evidence>
<dbReference type="GO" id="GO:0034475">
    <property type="term" value="P:U4 snRNA 3'-end processing"/>
    <property type="evidence" value="ECO:0007669"/>
    <property type="project" value="TreeGrafter"/>
</dbReference>
<evidence type="ECO:0000256" key="5">
    <source>
        <dbReference type="ARBA" id="ARBA00022835"/>
    </source>
</evidence>
<dbReference type="InterPro" id="IPR027408">
    <property type="entry name" value="PNPase/RNase_PH_dom_sf"/>
</dbReference>
<proteinExistence type="inferred from homology"/>
<dbReference type="GO" id="GO:0034473">
    <property type="term" value="P:U1 snRNA 3'-end processing"/>
    <property type="evidence" value="ECO:0007669"/>
    <property type="project" value="TreeGrafter"/>
</dbReference>
<dbReference type="GO" id="GO:0000467">
    <property type="term" value="P:exonucleolytic trimming to generate mature 3'-end of 5.8S rRNA from tricistronic rRNA transcript (SSU-rRNA, 5.8S rRNA, LSU-rRNA)"/>
    <property type="evidence" value="ECO:0007669"/>
    <property type="project" value="TreeGrafter"/>
</dbReference>
<comment type="subcellular location">
    <subcellularLocation>
        <location evidence="1">Cytoplasm</location>
    </subcellularLocation>
    <subcellularLocation>
        <location evidence="2">Nucleus</location>
        <location evidence="2">Nucleolus</location>
    </subcellularLocation>
</comment>
<feature type="domain" description="Exoribonuclease phosphorolytic" evidence="7">
    <location>
        <begin position="14"/>
        <end position="134"/>
    </location>
</feature>
<dbReference type="Gramene" id="GBG80935">
    <property type="protein sequence ID" value="GBG80935"/>
    <property type="gene ID" value="CBR_g31491"/>
</dbReference>
<dbReference type="GO" id="GO:0016075">
    <property type="term" value="P:rRNA catabolic process"/>
    <property type="evidence" value="ECO:0007669"/>
    <property type="project" value="TreeGrafter"/>
</dbReference>
<dbReference type="PANTHER" id="PTHR11097:SF8">
    <property type="entry name" value="EXOSOME COMPLEX COMPONENT RRP42"/>
    <property type="match status" value="1"/>
</dbReference>
<dbReference type="GO" id="GO:0000177">
    <property type="term" value="C:cytoplasmic exosome (RNase complex)"/>
    <property type="evidence" value="ECO:0007669"/>
    <property type="project" value="TreeGrafter"/>
</dbReference>
<evidence type="ECO:0000259" key="7">
    <source>
        <dbReference type="Pfam" id="PF01138"/>
    </source>
</evidence>
<dbReference type="GO" id="GO:0071035">
    <property type="term" value="P:nuclear polyadenylation-dependent rRNA catabolic process"/>
    <property type="evidence" value="ECO:0007669"/>
    <property type="project" value="TreeGrafter"/>
</dbReference>
<dbReference type="GO" id="GO:0071038">
    <property type="term" value="P:TRAMP-dependent tRNA surveillance pathway"/>
    <property type="evidence" value="ECO:0007669"/>
    <property type="project" value="TreeGrafter"/>
</dbReference>
<dbReference type="InterPro" id="IPR001247">
    <property type="entry name" value="ExoRNase_PH_dom1"/>
</dbReference>
<dbReference type="OrthoDB" id="272245at2759"/>
<comment type="similarity">
    <text evidence="3">Belongs to the RNase PH family.</text>
</comment>
<dbReference type="Gene3D" id="3.30.230.70">
    <property type="entry name" value="GHMP Kinase, N-terminal domain"/>
    <property type="match status" value="1"/>
</dbReference>
<dbReference type="GO" id="GO:0000176">
    <property type="term" value="C:nuclear exosome (RNase complex)"/>
    <property type="evidence" value="ECO:0007669"/>
    <property type="project" value="TreeGrafter"/>
</dbReference>
<evidence type="ECO:0000256" key="6">
    <source>
        <dbReference type="ARBA" id="ARBA00042523"/>
    </source>
</evidence>
<dbReference type="SUPFAM" id="SSF54211">
    <property type="entry name" value="Ribosomal protein S5 domain 2-like"/>
    <property type="match status" value="1"/>
</dbReference>
<dbReference type="GO" id="GO:0035925">
    <property type="term" value="F:mRNA 3'-UTR AU-rich region binding"/>
    <property type="evidence" value="ECO:0007669"/>
    <property type="project" value="TreeGrafter"/>
</dbReference>
<dbReference type="GO" id="GO:0034476">
    <property type="term" value="P:U5 snRNA 3'-end processing"/>
    <property type="evidence" value="ECO:0007669"/>
    <property type="project" value="TreeGrafter"/>
</dbReference>
<evidence type="ECO:0000256" key="4">
    <source>
        <dbReference type="ARBA" id="ARBA00022490"/>
    </source>
</evidence>
<dbReference type="STRING" id="69332.A0A388LF54"/>
<dbReference type="EMBL" id="BFEA01000361">
    <property type="protein sequence ID" value="GBG80935.1"/>
    <property type="molecule type" value="Genomic_DNA"/>
</dbReference>
<evidence type="ECO:0000256" key="1">
    <source>
        <dbReference type="ARBA" id="ARBA00004496"/>
    </source>
</evidence>
<dbReference type="AlphaFoldDB" id="A0A388LF54"/>
<comment type="caution">
    <text evidence="8">The sequence shown here is derived from an EMBL/GenBank/DDBJ whole genome shotgun (WGS) entry which is preliminary data.</text>
</comment>